<feature type="domain" description="DUF4378" evidence="3">
    <location>
        <begin position="838"/>
        <end position="986"/>
    </location>
</feature>
<feature type="region of interest" description="Disordered" evidence="1">
    <location>
        <begin position="289"/>
        <end position="309"/>
    </location>
</feature>
<evidence type="ECO:0000256" key="1">
    <source>
        <dbReference type="SAM" id="MobiDB-lite"/>
    </source>
</evidence>
<organism evidence="4 5">
    <name type="scientific">Solanum verrucosum</name>
    <dbReference type="NCBI Taxonomy" id="315347"/>
    <lineage>
        <taxon>Eukaryota</taxon>
        <taxon>Viridiplantae</taxon>
        <taxon>Streptophyta</taxon>
        <taxon>Embryophyta</taxon>
        <taxon>Tracheophyta</taxon>
        <taxon>Spermatophyta</taxon>
        <taxon>Magnoliopsida</taxon>
        <taxon>eudicotyledons</taxon>
        <taxon>Gunneridae</taxon>
        <taxon>Pentapetalae</taxon>
        <taxon>asterids</taxon>
        <taxon>lamiids</taxon>
        <taxon>Solanales</taxon>
        <taxon>Solanaceae</taxon>
        <taxon>Solanoideae</taxon>
        <taxon>Solaneae</taxon>
        <taxon>Solanum</taxon>
    </lineage>
</organism>
<feature type="region of interest" description="Disordered" evidence="1">
    <location>
        <begin position="726"/>
        <end position="776"/>
    </location>
</feature>
<sequence>MEKSRHRKSRSASGIMEGSKLGQKQVATPKVTLNSRSYCDETTRGDMIMHDLGKISSKRVTGTPIKNLLAEEMAKEGESKKRPTSIVARLMGLEGMPSPQHIGRQQRRFSDSCQHRNEQIDSRRRKQLFDEQSSKRSSMEHQEFKDVYEDLEASHVGNRRHSSRWNETGRFATPDMALIQQKFMDAKRLSTDERFQNSKEFNDTLEALDSNKELLLKYLQEPDSLFVKHLQDLQVESASSTCSRIAVLKPSNSVKYEGSAKSSKSVRGGSCKQSISLQKERLDGLLLQSQHRHSGHNSQKSSPVLSEGKEENILPTRIVVLKPNLGITQSNIASVPHHPDVRKHAQYHRASPGGAGEEEEKNSSKNMGISRPKSNEARDIAKEITRRMRDSFGPFDGRDAYFRGSGVKGYAGDESSCDVYESDSTGDSDITTLSCRKSSGRGNLKKSSSLGSESSVGREAKKRLSERWKMTQYYQDIEMAGKSSTLGEMLSLPDGRMKHDYCDTMVLVEEATNEPGGRKGTTEWDFPLGISSRDGWKDVYINDSSGYRSTSPPFCSKKHRTRARREVFSNKQCSISKEPVNREQSVNHHRSRSLDGMVNSRDEFLSKDSRSSKKKLHSYRLGSDSLSKGKLRQRIDMNLKEDLSEKRSLASQVASADGLSYTNASDDAETESITLSSEYSVEMHRKLPAECGSASPINQEVSILQEALPEPSPPSSAAASVVLEYPAPEPESSVSSKEADHRSPLSVLEHPAPEPESSVSSKEADHPSPPSVLEVPFTEDVSSGSECFERVSAELNGLRMQLKLLKMESEPYADVILSDDEVESFEDNCSLRSQSWQSSYIMDVLTDSGLKASDPDTFVTSFHTLECPLSPWIFDNLEKKYTDEITGPRYERRLLFDRINLGLLEIVRKYVDPCPWVKPIEGINWRWETYGMKNTLHQLLRSHEDPANADTPGNVVEEMRWLALKDDMDVTVKDIEELLIEDLIEEVVGAI</sequence>
<dbReference type="InterPro" id="IPR022212">
    <property type="entry name" value="DUF3741"/>
</dbReference>
<gene>
    <name evidence="4" type="ORF">MTR67_038256</name>
</gene>
<dbReference type="AlphaFoldDB" id="A0AAF0UFY6"/>
<feature type="region of interest" description="Disordered" evidence="1">
    <location>
        <begin position="1"/>
        <end position="29"/>
    </location>
</feature>
<feature type="region of interest" description="Disordered" evidence="1">
    <location>
        <begin position="412"/>
        <end position="463"/>
    </location>
</feature>
<protein>
    <recommendedName>
        <fullName evidence="6">DUF4378 domain-containing protein</fullName>
    </recommendedName>
</protein>
<dbReference type="InterPro" id="IPR025486">
    <property type="entry name" value="DUF4378"/>
</dbReference>
<keyword evidence="5" id="KW-1185">Reference proteome</keyword>
<evidence type="ECO:0000313" key="5">
    <source>
        <dbReference type="Proteomes" id="UP001234989"/>
    </source>
</evidence>
<feature type="region of interest" description="Disordered" evidence="1">
    <location>
        <begin position="332"/>
        <end position="379"/>
    </location>
</feature>
<proteinExistence type="predicted"/>
<evidence type="ECO:0008006" key="6">
    <source>
        <dbReference type="Google" id="ProtNLM"/>
    </source>
</evidence>
<dbReference type="PANTHER" id="PTHR46836">
    <property type="entry name" value="AFADIN"/>
    <property type="match status" value="1"/>
</dbReference>
<dbReference type="Pfam" id="PF12552">
    <property type="entry name" value="DUF3741"/>
    <property type="match status" value="1"/>
</dbReference>
<feature type="region of interest" description="Disordered" evidence="1">
    <location>
        <begin position="94"/>
        <end position="142"/>
    </location>
</feature>
<feature type="domain" description="DUF3741" evidence="2">
    <location>
        <begin position="180"/>
        <end position="224"/>
    </location>
</feature>
<dbReference type="Proteomes" id="UP001234989">
    <property type="component" value="Chromosome 9"/>
</dbReference>
<evidence type="ECO:0000259" key="3">
    <source>
        <dbReference type="Pfam" id="PF14309"/>
    </source>
</evidence>
<reference evidence="4" key="1">
    <citation type="submission" date="2023-08" db="EMBL/GenBank/DDBJ databases">
        <title>A de novo genome assembly of Solanum verrucosum Schlechtendal, a Mexican diploid species geographically isolated from the other diploid A-genome species in potato relatives.</title>
        <authorList>
            <person name="Hosaka K."/>
        </authorList>
    </citation>
    <scope>NUCLEOTIDE SEQUENCE</scope>
    <source>
        <tissue evidence="4">Young leaves</tissue>
    </source>
</reference>
<dbReference type="PANTHER" id="PTHR46836:SF8">
    <property type="entry name" value="AFADIN"/>
    <property type="match status" value="1"/>
</dbReference>
<name>A0AAF0UFY6_SOLVR</name>
<evidence type="ECO:0000259" key="2">
    <source>
        <dbReference type="Pfam" id="PF12552"/>
    </source>
</evidence>
<feature type="region of interest" description="Disordered" evidence="1">
    <location>
        <begin position="551"/>
        <end position="621"/>
    </location>
</feature>
<accession>A0AAF0UFY6</accession>
<feature type="compositionally biased region" description="Low complexity" evidence="1">
    <location>
        <begin position="436"/>
        <end position="455"/>
    </location>
</feature>
<feature type="compositionally biased region" description="Basic and acidic residues" evidence="1">
    <location>
        <begin position="108"/>
        <end position="142"/>
    </location>
</feature>
<dbReference type="Pfam" id="PF14309">
    <property type="entry name" value="DUF4378"/>
    <property type="match status" value="1"/>
</dbReference>
<evidence type="ECO:0000313" key="4">
    <source>
        <dbReference type="EMBL" id="WMV44871.1"/>
    </source>
</evidence>
<feature type="compositionally biased region" description="Basic and acidic residues" evidence="1">
    <location>
        <begin position="600"/>
        <end position="611"/>
    </location>
</feature>
<feature type="compositionally biased region" description="Basic residues" evidence="1">
    <location>
        <begin position="1"/>
        <end position="10"/>
    </location>
</feature>
<dbReference type="EMBL" id="CP133620">
    <property type="protein sequence ID" value="WMV44871.1"/>
    <property type="molecule type" value="Genomic_DNA"/>
</dbReference>